<dbReference type="Pfam" id="PF00643">
    <property type="entry name" value="zf-B_box"/>
    <property type="match status" value="1"/>
</dbReference>
<dbReference type="Pfam" id="PF00622">
    <property type="entry name" value="SPRY"/>
    <property type="match status" value="1"/>
</dbReference>
<keyword evidence="5" id="KW-0391">Immunity</keyword>
<keyword evidence="2" id="KW-0479">Metal-binding</keyword>
<dbReference type="Pfam" id="PF15227">
    <property type="entry name" value="zf-C3HC4_4"/>
    <property type="match status" value="1"/>
</dbReference>
<evidence type="ECO:0000259" key="11">
    <source>
        <dbReference type="PROSITE" id="PS50188"/>
    </source>
</evidence>
<dbReference type="GeneTree" id="ENSGT00940000154395"/>
<evidence type="ECO:0000256" key="2">
    <source>
        <dbReference type="ARBA" id="ARBA00022723"/>
    </source>
</evidence>
<keyword evidence="1" id="KW-0399">Innate immunity</keyword>
<dbReference type="Ensembl" id="ENSAOCT00000026170.2">
    <property type="protein sequence ID" value="ENSAOCP00000017019.2"/>
    <property type="gene ID" value="ENSAOCG00000022061.2"/>
</dbReference>
<dbReference type="Gene3D" id="2.60.120.920">
    <property type="match status" value="1"/>
</dbReference>
<evidence type="ECO:0000256" key="6">
    <source>
        <dbReference type="PROSITE-ProRule" id="PRU00024"/>
    </source>
</evidence>
<dbReference type="STRING" id="80972.ENSAOCP00000017019"/>
<dbReference type="GO" id="GO:0005737">
    <property type="term" value="C:cytoplasm"/>
    <property type="evidence" value="ECO:0007669"/>
    <property type="project" value="UniProtKB-ARBA"/>
</dbReference>
<dbReference type="InterPro" id="IPR001841">
    <property type="entry name" value="Znf_RING"/>
</dbReference>
<dbReference type="GO" id="GO:0008270">
    <property type="term" value="F:zinc ion binding"/>
    <property type="evidence" value="ECO:0007669"/>
    <property type="project" value="UniProtKB-KW"/>
</dbReference>
<protein>
    <submittedName>
        <fullName evidence="12">Uncharacterized protein</fullName>
    </submittedName>
</protein>
<dbReference type="InterPro" id="IPR003879">
    <property type="entry name" value="Butyrophylin_SPRY"/>
</dbReference>
<keyword evidence="4" id="KW-0862">Zinc</keyword>
<name>A0A3Q1BVU5_AMPOC</name>
<dbReference type="PANTHER" id="PTHR25465:SF14">
    <property type="entry name" value="E3 UBIQUITIN-PROTEIN LIGASE TRIM65"/>
    <property type="match status" value="1"/>
</dbReference>
<feature type="domain" description="B30.2/SPRY" evidence="11">
    <location>
        <begin position="359"/>
        <end position="555"/>
    </location>
</feature>
<feature type="coiled-coil region" evidence="7">
    <location>
        <begin position="229"/>
        <end position="256"/>
    </location>
</feature>
<dbReference type="AlphaFoldDB" id="A0A3Q1BVU5"/>
<dbReference type="InterPro" id="IPR058030">
    <property type="entry name" value="TRIM8/14/16/25/29/45/65_CC"/>
</dbReference>
<accession>A0A3Q1BVU5</accession>
<dbReference type="SMART" id="SM00589">
    <property type="entry name" value="PRY"/>
    <property type="match status" value="1"/>
</dbReference>
<evidence type="ECO:0000313" key="12">
    <source>
        <dbReference type="Ensembl" id="ENSAOCP00000017019.2"/>
    </source>
</evidence>
<feature type="region of interest" description="Disordered" evidence="8">
    <location>
        <begin position="80"/>
        <end position="105"/>
    </location>
</feature>
<dbReference type="SUPFAM" id="SSF57850">
    <property type="entry name" value="RING/U-box"/>
    <property type="match status" value="1"/>
</dbReference>
<dbReference type="SUPFAM" id="SSF57845">
    <property type="entry name" value="B-box zinc-binding domain"/>
    <property type="match status" value="1"/>
</dbReference>
<dbReference type="Gene3D" id="3.30.160.60">
    <property type="entry name" value="Classic Zinc Finger"/>
    <property type="match status" value="1"/>
</dbReference>
<sequence>MTEPHTPVKMNHLCCSICSEFFRNPATIPCGHNFCMLCIQSCWDNHETNNRLCSCPECDRTFPSRPQLIKNTTLAEIVRDKDRRDSKKRQRSGESQQELKRPRRSTETSRSTLCLKHKKPLDVYCCTDEQIICSQCTSAQHQGHRIGLVIEERRRKQEELRSMQTKIKQILQKQETKRENMSKMFQQIEDEAMQTVDDCESIIVGVIDSLQKHFLSVKRLITAQGEAAAAQVHDSLRNLKVKVEELKKRDAELDHLAQNQSNIDFLQKWPSVRLLCEEDHLHPSNEDPLLSFKFTNRAMEQLGRQLEEFCDKEFALISQTIDSGEQQESEGESEEDDMQQRCEASVSQSRGLSRVYRTLTKQKVEPKTREDFLQYACELSLDSSTAHEDLIVFEGDKEVMLRPQKCKNPSICYPQRFTWRRQVLCRERLQAERCYYEVEVEGGMTEIALAYKGINRKSRTQLSAFGGDANSWSLDRSSNYSVSHKSDSIQLTAPPSHPRIGVYLKFKEGTLSFYEVEAELVRMTPAPVISKLLPHLYLHMRKITPVECRCTMRDVCRD</sequence>
<dbReference type="Proteomes" id="UP001501940">
    <property type="component" value="Chromosome 5"/>
</dbReference>
<dbReference type="SMART" id="SM00449">
    <property type="entry name" value="SPRY"/>
    <property type="match status" value="1"/>
</dbReference>
<evidence type="ECO:0000259" key="9">
    <source>
        <dbReference type="PROSITE" id="PS50089"/>
    </source>
</evidence>
<dbReference type="InterPro" id="IPR013320">
    <property type="entry name" value="ConA-like_dom_sf"/>
</dbReference>
<evidence type="ECO:0000256" key="8">
    <source>
        <dbReference type="SAM" id="MobiDB-lite"/>
    </source>
</evidence>
<dbReference type="OMA" id="DSMKFLY"/>
<dbReference type="InterPro" id="IPR013083">
    <property type="entry name" value="Znf_RING/FYVE/PHD"/>
</dbReference>
<dbReference type="PRINTS" id="PR01407">
    <property type="entry name" value="BUTYPHLNCDUF"/>
</dbReference>
<keyword evidence="3 6" id="KW-0863">Zinc-finger</keyword>
<dbReference type="CDD" id="cd19769">
    <property type="entry name" value="Bbox2_TRIM16-like"/>
    <property type="match status" value="1"/>
</dbReference>
<dbReference type="SMART" id="SM00184">
    <property type="entry name" value="RING"/>
    <property type="match status" value="1"/>
</dbReference>
<feature type="compositionally biased region" description="Acidic residues" evidence="8">
    <location>
        <begin position="325"/>
        <end position="337"/>
    </location>
</feature>
<dbReference type="Gene3D" id="3.30.40.10">
    <property type="entry name" value="Zinc/RING finger domain, C3HC4 (zinc finger)"/>
    <property type="match status" value="1"/>
</dbReference>
<dbReference type="InterPro" id="IPR000315">
    <property type="entry name" value="Znf_B-box"/>
</dbReference>
<dbReference type="InterPro" id="IPR003877">
    <property type="entry name" value="SPRY_dom"/>
</dbReference>
<dbReference type="InterPro" id="IPR017907">
    <property type="entry name" value="Znf_RING_CS"/>
</dbReference>
<evidence type="ECO:0000256" key="3">
    <source>
        <dbReference type="ARBA" id="ARBA00022771"/>
    </source>
</evidence>
<keyword evidence="13" id="KW-1185">Reference proteome</keyword>
<dbReference type="PROSITE" id="PS50119">
    <property type="entry name" value="ZF_BBOX"/>
    <property type="match status" value="1"/>
</dbReference>
<organism evidence="12 13">
    <name type="scientific">Amphiprion ocellaris</name>
    <name type="common">Clown anemonefish</name>
    <dbReference type="NCBI Taxonomy" id="80972"/>
    <lineage>
        <taxon>Eukaryota</taxon>
        <taxon>Metazoa</taxon>
        <taxon>Chordata</taxon>
        <taxon>Craniata</taxon>
        <taxon>Vertebrata</taxon>
        <taxon>Euteleostomi</taxon>
        <taxon>Actinopterygii</taxon>
        <taxon>Neopterygii</taxon>
        <taxon>Teleostei</taxon>
        <taxon>Neoteleostei</taxon>
        <taxon>Acanthomorphata</taxon>
        <taxon>Ovalentaria</taxon>
        <taxon>Pomacentridae</taxon>
        <taxon>Amphiprion</taxon>
    </lineage>
</organism>
<feature type="domain" description="B box-type" evidence="10">
    <location>
        <begin position="109"/>
        <end position="149"/>
    </location>
</feature>
<dbReference type="GO" id="GO:0045087">
    <property type="term" value="P:innate immune response"/>
    <property type="evidence" value="ECO:0007669"/>
    <property type="project" value="UniProtKB-KW"/>
</dbReference>
<feature type="domain" description="RING-type" evidence="9">
    <location>
        <begin position="15"/>
        <end position="59"/>
    </location>
</feature>
<reference evidence="12 13" key="1">
    <citation type="submission" date="2022-01" db="EMBL/GenBank/DDBJ databases">
        <title>A chromosome-scale genome assembly of the false clownfish, Amphiprion ocellaris.</title>
        <authorList>
            <person name="Ryu T."/>
        </authorList>
    </citation>
    <scope>NUCLEOTIDE SEQUENCE [LARGE SCALE GENOMIC DNA]</scope>
</reference>
<reference evidence="12" key="2">
    <citation type="submission" date="2025-08" db="UniProtKB">
        <authorList>
            <consortium name="Ensembl"/>
        </authorList>
    </citation>
    <scope>IDENTIFICATION</scope>
</reference>
<dbReference type="InterPro" id="IPR043136">
    <property type="entry name" value="B30.2/SPRY_sf"/>
</dbReference>
<evidence type="ECO:0000313" key="13">
    <source>
        <dbReference type="Proteomes" id="UP001501940"/>
    </source>
</evidence>
<dbReference type="SUPFAM" id="SSF49899">
    <property type="entry name" value="Concanavalin A-like lectins/glucanases"/>
    <property type="match status" value="1"/>
</dbReference>
<feature type="coiled-coil region" evidence="7">
    <location>
        <begin position="153"/>
        <end position="191"/>
    </location>
</feature>
<dbReference type="PROSITE" id="PS50089">
    <property type="entry name" value="ZF_RING_2"/>
    <property type="match status" value="1"/>
</dbReference>
<dbReference type="PANTHER" id="PTHR25465">
    <property type="entry name" value="B-BOX DOMAIN CONTAINING"/>
    <property type="match status" value="1"/>
</dbReference>
<dbReference type="InterPro" id="IPR006574">
    <property type="entry name" value="PRY"/>
</dbReference>
<reference evidence="12" key="3">
    <citation type="submission" date="2025-09" db="UniProtKB">
        <authorList>
            <consortium name="Ensembl"/>
        </authorList>
    </citation>
    <scope>IDENTIFICATION</scope>
</reference>
<dbReference type="SMART" id="SM00336">
    <property type="entry name" value="BBOX"/>
    <property type="match status" value="1"/>
</dbReference>
<evidence type="ECO:0000256" key="1">
    <source>
        <dbReference type="ARBA" id="ARBA00022588"/>
    </source>
</evidence>
<proteinExistence type="predicted"/>
<dbReference type="PROSITE" id="PS00518">
    <property type="entry name" value="ZF_RING_1"/>
    <property type="match status" value="1"/>
</dbReference>
<evidence type="ECO:0000256" key="7">
    <source>
        <dbReference type="SAM" id="Coils"/>
    </source>
</evidence>
<dbReference type="InterPro" id="IPR051051">
    <property type="entry name" value="E3_ubiq-ligase_TRIM/RNF"/>
</dbReference>
<evidence type="ECO:0000256" key="4">
    <source>
        <dbReference type="ARBA" id="ARBA00022833"/>
    </source>
</evidence>
<dbReference type="PROSITE" id="PS50188">
    <property type="entry name" value="B302_SPRY"/>
    <property type="match status" value="1"/>
</dbReference>
<dbReference type="InterPro" id="IPR001870">
    <property type="entry name" value="B30.2/SPRY"/>
</dbReference>
<evidence type="ECO:0000259" key="10">
    <source>
        <dbReference type="PROSITE" id="PS50119"/>
    </source>
</evidence>
<keyword evidence="7" id="KW-0175">Coiled coil</keyword>
<dbReference type="Pfam" id="PF25600">
    <property type="entry name" value="TRIM_CC"/>
    <property type="match status" value="1"/>
</dbReference>
<evidence type="ECO:0000256" key="5">
    <source>
        <dbReference type="ARBA" id="ARBA00022859"/>
    </source>
</evidence>
<dbReference type="Pfam" id="PF13765">
    <property type="entry name" value="PRY"/>
    <property type="match status" value="1"/>
</dbReference>
<feature type="region of interest" description="Disordered" evidence="8">
    <location>
        <begin position="321"/>
        <end position="346"/>
    </location>
</feature>